<proteinExistence type="predicted"/>
<protein>
    <submittedName>
        <fullName evidence="2">Methyltransferase domain-containing protein</fullName>
    </submittedName>
</protein>
<evidence type="ECO:0000313" key="2">
    <source>
        <dbReference type="EMBL" id="MFD1063610.1"/>
    </source>
</evidence>
<sequence length="268" mass="31026">MKQTLEQLKEHYNLEVRLANKLKNSTFEERKTLYKEVYNELFTKLPHHPQNTTRNSPEIQQAYVNFQFAFVKRFLKKNIVFAEIGPGDCSLAFKVANYVDYVYAVDVSDEITNTKTQPKNFKLILSDGVSVPIGQKVDVIYSDQLIEHLHEDDVKLQLKNIYNALNDAGKYVCVTPSRLSGPHDVSQYFSDKAEGFHLKEYTFTELDMLFKSARFSKVFGYYGAKGVFVKMPISICIAVEQMISWLPKTWRKNRVFISLLNIRIVGVR</sequence>
<dbReference type="InterPro" id="IPR013216">
    <property type="entry name" value="Methyltransf_11"/>
</dbReference>
<gene>
    <name evidence="2" type="ORF">ACFQ1Q_10175</name>
</gene>
<dbReference type="InterPro" id="IPR029063">
    <property type="entry name" value="SAM-dependent_MTases_sf"/>
</dbReference>
<reference evidence="3" key="1">
    <citation type="journal article" date="2019" name="Int. J. Syst. Evol. Microbiol.">
        <title>The Global Catalogue of Microorganisms (GCM) 10K type strain sequencing project: providing services to taxonomists for standard genome sequencing and annotation.</title>
        <authorList>
            <consortium name="The Broad Institute Genomics Platform"/>
            <consortium name="The Broad Institute Genome Sequencing Center for Infectious Disease"/>
            <person name="Wu L."/>
            <person name="Ma J."/>
        </authorList>
    </citation>
    <scope>NUCLEOTIDE SEQUENCE [LARGE SCALE GENOMIC DNA]</scope>
    <source>
        <strain evidence="3">CCUG 62215</strain>
    </source>
</reference>
<dbReference type="Proteomes" id="UP001597013">
    <property type="component" value="Unassembled WGS sequence"/>
</dbReference>
<dbReference type="GO" id="GO:0032259">
    <property type="term" value="P:methylation"/>
    <property type="evidence" value="ECO:0007669"/>
    <property type="project" value="UniProtKB-KW"/>
</dbReference>
<dbReference type="CDD" id="cd02440">
    <property type="entry name" value="AdoMet_MTases"/>
    <property type="match status" value="1"/>
</dbReference>
<feature type="domain" description="Methyltransferase type 11" evidence="1">
    <location>
        <begin position="83"/>
        <end position="173"/>
    </location>
</feature>
<comment type="caution">
    <text evidence="2">The sequence shown here is derived from an EMBL/GenBank/DDBJ whole genome shotgun (WGS) entry which is preliminary data.</text>
</comment>
<dbReference type="GO" id="GO:0008168">
    <property type="term" value="F:methyltransferase activity"/>
    <property type="evidence" value="ECO:0007669"/>
    <property type="project" value="UniProtKB-KW"/>
</dbReference>
<keyword evidence="2" id="KW-0489">Methyltransferase</keyword>
<dbReference type="RefSeq" id="WP_386130802.1">
    <property type="nucleotide sequence ID" value="NZ_JBHTJL010000012.1"/>
</dbReference>
<dbReference type="Gene3D" id="3.40.50.150">
    <property type="entry name" value="Vaccinia Virus protein VP39"/>
    <property type="match status" value="1"/>
</dbReference>
<accession>A0ABW3NAI1</accession>
<organism evidence="2 3">
    <name type="scientific">Winogradskyella litorisediminis</name>
    <dbReference type="NCBI Taxonomy" id="1156618"/>
    <lineage>
        <taxon>Bacteria</taxon>
        <taxon>Pseudomonadati</taxon>
        <taxon>Bacteroidota</taxon>
        <taxon>Flavobacteriia</taxon>
        <taxon>Flavobacteriales</taxon>
        <taxon>Flavobacteriaceae</taxon>
        <taxon>Winogradskyella</taxon>
    </lineage>
</organism>
<evidence type="ECO:0000259" key="1">
    <source>
        <dbReference type="Pfam" id="PF08241"/>
    </source>
</evidence>
<dbReference type="Pfam" id="PF08241">
    <property type="entry name" value="Methyltransf_11"/>
    <property type="match status" value="1"/>
</dbReference>
<name>A0ABW3NAI1_9FLAO</name>
<keyword evidence="3" id="KW-1185">Reference proteome</keyword>
<evidence type="ECO:0000313" key="3">
    <source>
        <dbReference type="Proteomes" id="UP001597013"/>
    </source>
</evidence>
<dbReference type="EMBL" id="JBHTJL010000012">
    <property type="protein sequence ID" value="MFD1063610.1"/>
    <property type="molecule type" value="Genomic_DNA"/>
</dbReference>
<keyword evidence="2" id="KW-0808">Transferase</keyword>
<dbReference type="SUPFAM" id="SSF53335">
    <property type="entry name" value="S-adenosyl-L-methionine-dependent methyltransferases"/>
    <property type="match status" value="1"/>
</dbReference>